<feature type="region of interest" description="Disordered" evidence="1">
    <location>
        <begin position="1"/>
        <end position="34"/>
    </location>
</feature>
<evidence type="ECO:0000313" key="2">
    <source>
        <dbReference type="EMBL" id="OQR84808.1"/>
    </source>
</evidence>
<protein>
    <submittedName>
        <fullName evidence="2">Uncharacterized protein</fullName>
    </submittedName>
</protein>
<sequence>MSKCDPAPTLTGATATQTAFSSWSPSSPRTKLPVPHDVGSYDGIKLGFMQALEIHSVYT</sequence>
<gene>
    <name evidence="2" type="ORF">ACHHYP_20636</name>
</gene>
<organism evidence="2 3">
    <name type="scientific">Achlya hypogyna</name>
    <name type="common">Oomycete</name>
    <name type="synonym">Protoachlya hypogyna</name>
    <dbReference type="NCBI Taxonomy" id="1202772"/>
    <lineage>
        <taxon>Eukaryota</taxon>
        <taxon>Sar</taxon>
        <taxon>Stramenopiles</taxon>
        <taxon>Oomycota</taxon>
        <taxon>Saprolegniomycetes</taxon>
        <taxon>Saprolegniales</taxon>
        <taxon>Achlyaceae</taxon>
        <taxon>Achlya</taxon>
    </lineage>
</organism>
<dbReference type="EMBL" id="JNBR01001833">
    <property type="protein sequence ID" value="OQR84808.1"/>
    <property type="molecule type" value="Genomic_DNA"/>
</dbReference>
<keyword evidence="3" id="KW-1185">Reference proteome</keyword>
<dbReference type="Proteomes" id="UP000243579">
    <property type="component" value="Unassembled WGS sequence"/>
</dbReference>
<evidence type="ECO:0000256" key="1">
    <source>
        <dbReference type="SAM" id="MobiDB-lite"/>
    </source>
</evidence>
<proteinExistence type="predicted"/>
<comment type="caution">
    <text evidence="2">The sequence shown here is derived from an EMBL/GenBank/DDBJ whole genome shotgun (WGS) entry which is preliminary data.</text>
</comment>
<name>A0A1V9YGH6_ACHHY</name>
<feature type="compositionally biased region" description="Polar residues" evidence="1">
    <location>
        <begin position="11"/>
        <end position="29"/>
    </location>
</feature>
<reference evidence="2 3" key="1">
    <citation type="journal article" date="2014" name="Genome Biol. Evol.">
        <title>The secreted proteins of Achlya hypogyna and Thraustotheca clavata identify the ancestral oomycete secretome and reveal gene acquisitions by horizontal gene transfer.</title>
        <authorList>
            <person name="Misner I."/>
            <person name="Blouin N."/>
            <person name="Leonard G."/>
            <person name="Richards T.A."/>
            <person name="Lane C.E."/>
        </authorList>
    </citation>
    <scope>NUCLEOTIDE SEQUENCE [LARGE SCALE GENOMIC DNA]</scope>
    <source>
        <strain evidence="2 3">ATCC 48635</strain>
    </source>
</reference>
<evidence type="ECO:0000313" key="3">
    <source>
        <dbReference type="Proteomes" id="UP000243579"/>
    </source>
</evidence>
<accession>A0A1V9YGH6</accession>
<dbReference type="AlphaFoldDB" id="A0A1V9YGH6"/>